<dbReference type="EMBL" id="JBBJCI010000020">
    <property type="protein sequence ID" value="KAK7254723.1"/>
    <property type="molecule type" value="Genomic_DNA"/>
</dbReference>
<feature type="non-terminal residue" evidence="2">
    <location>
        <position position="255"/>
    </location>
</feature>
<accession>A0ABR1GFY4</accession>
<sequence>MQCSKPGKGKQVYIVGVDGVELMIRVRDVTGEYEAFKLMPTTPLVELFDTYARLKRANVTSLRFLFDGQRVRGDRTPEDIGMEDGDFLDCMREQVAEPFGDHAGSPGLSFLQPGAKLHATAAVVREIAARCRRGGGSEGAAPYFRSDPAAGLLSAAQRADLRSKLDRVAAVDGALDFNELVTLSEASSGLGAKVYASLEALFASHGGRVDAVALRRSAAVGQCIRFHADENFMTLQVCLNDDFDGGDLVYLADDC</sequence>
<evidence type="ECO:0000259" key="1">
    <source>
        <dbReference type="PROSITE" id="PS50053"/>
    </source>
</evidence>
<comment type="caution">
    <text evidence="2">The sequence shown here is derived from an EMBL/GenBank/DDBJ whole genome shotgun (WGS) entry which is preliminary data.</text>
</comment>
<dbReference type="PANTHER" id="PTHR10562">
    <property type="entry name" value="SMALL UBIQUITIN-RELATED MODIFIER"/>
    <property type="match status" value="1"/>
</dbReference>
<keyword evidence="3" id="KW-1185">Reference proteome</keyword>
<dbReference type="PROSITE" id="PS50053">
    <property type="entry name" value="UBIQUITIN_2"/>
    <property type="match status" value="1"/>
</dbReference>
<proteinExistence type="predicted"/>
<organism evidence="2 3">
    <name type="scientific">Aureococcus anophagefferens</name>
    <name type="common">Harmful bloom alga</name>
    <dbReference type="NCBI Taxonomy" id="44056"/>
    <lineage>
        <taxon>Eukaryota</taxon>
        <taxon>Sar</taxon>
        <taxon>Stramenopiles</taxon>
        <taxon>Ochrophyta</taxon>
        <taxon>Pelagophyceae</taxon>
        <taxon>Pelagomonadales</taxon>
        <taxon>Pelagomonadaceae</taxon>
        <taxon>Aureococcus</taxon>
    </lineage>
</organism>
<protein>
    <submittedName>
        <fullName evidence="2">Small ubiquitin-related modifier protein</fullName>
    </submittedName>
</protein>
<evidence type="ECO:0000313" key="3">
    <source>
        <dbReference type="Proteomes" id="UP001363151"/>
    </source>
</evidence>
<dbReference type="Gene3D" id="3.10.20.90">
    <property type="entry name" value="Phosphatidylinositol 3-kinase Catalytic Subunit, Chain A, domain 1"/>
    <property type="match status" value="1"/>
</dbReference>
<dbReference type="Proteomes" id="UP001363151">
    <property type="component" value="Unassembled WGS sequence"/>
</dbReference>
<gene>
    <name evidence="2" type="ORF">SO694_0050700</name>
</gene>
<feature type="domain" description="Ubiquitin-like" evidence="1">
    <location>
        <begin position="22"/>
        <end position="97"/>
    </location>
</feature>
<name>A0ABR1GFY4_AURAN</name>
<dbReference type="Pfam" id="PF11976">
    <property type="entry name" value="Rad60-SLD"/>
    <property type="match status" value="1"/>
</dbReference>
<dbReference type="SMART" id="SM00213">
    <property type="entry name" value="UBQ"/>
    <property type="match status" value="1"/>
</dbReference>
<dbReference type="InterPro" id="IPR022617">
    <property type="entry name" value="Rad60/SUMO-like_dom"/>
</dbReference>
<reference evidence="2 3" key="1">
    <citation type="submission" date="2024-03" db="EMBL/GenBank/DDBJ databases">
        <title>Aureococcus anophagefferens CCMP1851 and Kratosvirus quantuckense: Draft genome of a second virus-susceptible host strain in the model system.</title>
        <authorList>
            <person name="Chase E."/>
            <person name="Truchon A.R."/>
            <person name="Schepens W."/>
            <person name="Wilhelm S.W."/>
        </authorList>
    </citation>
    <scope>NUCLEOTIDE SEQUENCE [LARGE SCALE GENOMIC DNA]</scope>
    <source>
        <strain evidence="2 3">CCMP1851</strain>
    </source>
</reference>
<dbReference type="InterPro" id="IPR029071">
    <property type="entry name" value="Ubiquitin-like_domsf"/>
</dbReference>
<dbReference type="InterPro" id="IPR000626">
    <property type="entry name" value="Ubiquitin-like_dom"/>
</dbReference>
<evidence type="ECO:0000313" key="2">
    <source>
        <dbReference type="EMBL" id="KAK7254723.1"/>
    </source>
</evidence>
<dbReference type="SUPFAM" id="SSF54236">
    <property type="entry name" value="Ubiquitin-like"/>
    <property type="match status" value="1"/>
</dbReference>